<sequence>MRVISFKCPKCLTTFQMEVHNLLTKKSLCCPNCESPFSMHAFNDLRQTVVSYRRCLSDSDGWDILFLDNNEMRSFNQNLDLYLSSTTGQSLEELKQNDSKKYEDIYKQFFMQHGGY</sequence>
<dbReference type="PATRIC" id="fig|476652.3.peg.1783"/>
<organism evidence="1 2">
    <name type="scientific">Desulfosporosinus acididurans</name>
    <dbReference type="NCBI Taxonomy" id="476652"/>
    <lineage>
        <taxon>Bacteria</taxon>
        <taxon>Bacillati</taxon>
        <taxon>Bacillota</taxon>
        <taxon>Clostridia</taxon>
        <taxon>Eubacteriales</taxon>
        <taxon>Desulfitobacteriaceae</taxon>
        <taxon>Desulfosporosinus</taxon>
    </lineage>
</organism>
<gene>
    <name evidence="1" type="ORF">DEAC_c17260</name>
</gene>
<name>A0A0J1FSQ2_9FIRM</name>
<proteinExistence type="predicted"/>
<protein>
    <submittedName>
        <fullName evidence="1">Uncharacterized protein</fullName>
    </submittedName>
</protein>
<reference evidence="1 2" key="1">
    <citation type="submission" date="2015-06" db="EMBL/GenBank/DDBJ databases">
        <title>Draft genome of the moderately acidophilic sulfate reducer Candidatus Desulfosporosinus acididurans strain M1.</title>
        <authorList>
            <person name="Poehlein A."/>
            <person name="Petzsch P."/>
            <person name="Johnson B.D."/>
            <person name="Schloemann M."/>
            <person name="Daniel R."/>
            <person name="Muehling M."/>
        </authorList>
    </citation>
    <scope>NUCLEOTIDE SEQUENCE [LARGE SCALE GENOMIC DNA]</scope>
    <source>
        <strain evidence="1 2">M1</strain>
    </source>
</reference>
<keyword evidence="2" id="KW-1185">Reference proteome</keyword>
<dbReference type="Proteomes" id="UP000036356">
    <property type="component" value="Unassembled WGS sequence"/>
</dbReference>
<dbReference type="AlphaFoldDB" id="A0A0J1FSQ2"/>
<evidence type="ECO:0000313" key="2">
    <source>
        <dbReference type="Proteomes" id="UP000036356"/>
    </source>
</evidence>
<comment type="caution">
    <text evidence="1">The sequence shown here is derived from an EMBL/GenBank/DDBJ whole genome shotgun (WGS) entry which is preliminary data.</text>
</comment>
<dbReference type="RefSeq" id="WP_047809603.1">
    <property type="nucleotide sequence ID" value="NZ_LDZY01000005.1"/>
</dbReference>
<accession>A0A0J1FSQ2</accession>
<dbReference type="EMBL" id="LDZY01000005">
    <property type="protein sequence ID" value="KLU66327.1"/>
    <property type="molecule type" value="Genomic_DNA"/>
</dbReference>
<evidence type="ECO:0000313" key="1">
    <source>
        <dbReference type="EMBL" id="KLU66327.1"/>
    </source>
</evidence>